<dbReference type="Proteomes" id="UP000600918">
    <property type="component" value="Unassembled WGS sequence"/>
</dbReference>
<evidence type="ECO:0000313" key="3">
    <source>
        <dbReference type="Proteomes" id="UP000600918"/>
    </source>
</evidence>
<reference evidence="2" key="1">
    <citation type="journal article" date="2020" name="G3 (Bethesda)">
        <title>High-Quality Assemblies for Three Invasive Social Wasps from the &lt;i&gt;Vespula&lt;/i&gt; Genus.</title>
        <authorList>
            <person name="Harrop T.W.R."/>
            <person name="Guhlin J."/>
            <person name="McLaughlin G.M."/>
            <person name="Permina E."/>
            <person name="Stockwell P."/>
            <person name="Gilligan J."/>
            <person name="Le Lec M.F."/>
            <person name="Gruber M.A.M."/>
            <person name="Quinn O."/>
            <person name="Lovegrove M."/>
            <person name="Duncan E.J."/>
            <person name="Remnant E.J."/>
            <person name="Van Eeckhoven J."/>
            <person name="Graham B."/>
            <person name="Knapp R.A."/>
            <person name="Langford K.W."/>
            <person name="Kronenberg Z."/>
            <person name="Press M.O."/>
            <person name="Eacker S.M."/>
            <person name="Wilson-Rankin E.E."/>
            <person name="Purcell J."/>
            <person name="Lester P.J."/>
            <person name="Dearden P.K."/>
        </authorList>
    </citation>
    <scope>NUCLEOTIDE SEQUENCE</scope>
    <source>
        <strain evidence="2">Volc-1</strain>
    </source>
</reference>
<gene>
    <name evidence="2" type="ORF">H0235_010283</name>
</gene>
<organism evidence="2 3">
    <name type="scientific">Vespula pensylvanica</name>
    <name type="common">Western yellow jacket</name>
    <name type="synonym">Wasp</name>
    <dbReference type="NCBI Taxonomy" id="30213"/>
    <lineage>
        <taxon>Eukaryota</taxon>
        <taxon>Metazoa</taxon>
        <taxon>Ecdysozoa</taxon>
        <taxon>Arthropoda</taxon>
        <taxon>Hexapoda</taxon>
        <taxon>Insecta</taxon>
        <taxon>Pterygota</taxon>
        <taxon>Neoptera</taxon>
        <taxon>Endopterygota</taxon>
        <taxon>Hymenoptera</taxon>
        <taxon>Apocrita</taxon>
        <taxon>Aculeata</taxon>
        <taxon>Vespoidea</taxon>
        <taxon>Vespidae</taxon>
        <taxon>Vespinae</taxon>
        <taxon>Vespula</taxon>
    </lineage>
</organism>
<dbReference type="EMBL" id="JACSDY010000009">
    <property type="protein sequence ID" value="KAF7419986.1"/>
    <property type="molecule type" value="Genomic_DNA"/>
</dbReference>
<keyword evidence="3" id="KW-1185">Reference proteome</keyword>
<evidence type="ECO:0000256" key="1">
    <source>
        <dbReference type="SAM" id="MobiDB-lite"/>
    </source>
</evidence>
<protein>
    <submittedName>
        <fullName evidence="2">Uncharacterized protein</fullName>
    </submittedName>
</protein>
<dbReference type="AlphaFoldDB" id="A0A834NWR3"/>
<accession>A0A834NWR3</accession>
<comment type="caution">
    <text evidence="2">The sequence shown here is derived from an EMBL/GenBank/DDBJ whole genome shotgun (WGS) entry which is preliminary data.</text>
</comment>
<proteinExistence type="predicted"/>
<evidence type="ECO:0000313" key="2">
    <source>
        <dbReference type="EMBL" id="KAF7419986.1"/>
    </source>
</evidence>
<sequence>METRKEEEKEEEVEKVEEKRVKDKPSSKGSTRGRLVKGAKKVSKNRKNQRVYIFDSMEIESKRKTSRRLVGGVNYGEFYASMALDFYARPWAVLVVVIASAEPSLRSLARQTPLCTYFEMMSRITSTHIREPMCRW</sequence>
<feature type="compositionally biased region" description="Basic residues" evidence="1">
    <location>
        <begin position="34"/>
        <end position="43"/>
    </location>
</feature>
<name>A0A834NWR3_VESPE</name>
<feature type="region of interest" description="Disordered" evidence="1">
    <location>
        <begin position="1"/>
        <end position="43"/>
    </location>
</feature>
<feature type="compositionally biased region" description="Basic and acidic residues" evidence="1">
    <location>
        <begin position="16"/>
        <end position="26"/>
    </location>
</feature>